<dbReference type="PANTHER" id="PTHR33546:SF1">
    <property type="entry name" value="LARGE, MULTIFUNCTIONAL SECRETED PROTEIN"/>
    <property type="match status" value="1"/>
</dbReference>
<dbReference type="SUPFAM" id="SSF50952">
    <property type="entry name" value="Soluble quinoprotein glucose dehydrogenase"/>
    <property type="match status" value="1"/>
</dbReference>
<feature type="chain" id="PRO_5021953130" evidence="5">
    <location>
        <begin position="26"/>
        <end position="857"/>
    </location>
</feature>
<proteinExistence type="predicted"/>
<evidence type="ECO:0000256" key="3">
    <source>
        <dbReference type="ARBA" id="ARBA00023004"/>
    </source>
</evidence>
<evidence type="ECO:0000256" key="4">
    <source>
        <dbReference type="PROSITE-ProRule" id="PRU00433"/>
    </source>
</evidence>
<dbReference type="InterPro" id="IPR036909">
    <property type="entry name" value="Cyt_c-like_dom_sf"/>
</dbReference>
<dbReference type="Gene3D" id="2.120.10.30">
    <property type="entry name" value="TolB, C-terminal domain"/>
    <property type="match status" value="1"/>
</dbReference>
<accession>A0A518EZ48</accession>
<dbReference type="AlphaFoldDB" id="A0A518EZ48"/>
<evidence type="ECO:0000313" key="7">
    <source>
        <dbReference type="EMBL" id="QDV09357.1"/>
    </source>
</evidence>
<organism evidence="7 8">
    <name type="scientific">Saltatorellus ferox</name>
    <dbReference type="NCBI Taxonomy" id="2528018"/>
    <lineage>
        <taxon>Bacteria</taxon>
        <taxon>Pseudomonadati</taxon>
        <taxon>Planctomycetota</taxon>
        <taxon>Planctomycetia</taxon>
        <taxon>Planctomycetia incertae sedis</taxon>
        <taxon>Saltatorellus</taxon>
    </lineage>
</organism>
<sequence length="857" mass="92540" precursor="true">MRITVSVAPGSVLFFAFLTSIAAPAAAQNGDRKGEVQGDLPADLVIPPAPVLSPEEERATISVPPGFVVDLVAAEPLVVDPVQIVFDELGRLWVVEMTGYMPDIDGNGEHAPIGNIAILTDDDGDGTMDSRTNFATELVLPRGVVPLHGGALCVLPPDLVFLRDDDGDGEFDTREVVATGLTQGLANPEHAINTPILGLDNWIHFSNWDRRVRRTFDDEGNPRWEIQRTRGGGQWGLSMDDVGRIMRNTNPNPLYCDIVPSHYAVRNSHQSRFHGAFAGVDAKNATFPSRINPGVNRGYQPATLRDDFTLAAFTAACSPTVLRGQGLGEAADGDIFVCEPTGNLVKRYDLAQAEGSAKLVATSVHKQVDFLTSTHERFRPVAGTTGPDGTLYLADMYRGLIQHRIFLTSFLRKQIIERDLAGPMGLGRIWRVRRSDAAVGAPEVDLLGAPLVDLAGFLTSDNSWLRDNAQRLLVESVDGEASVLEALREIAGGQDAIGAVHALWTLDGVGYMTPEVLAGALRSTDSRVRCVAAEIAGSWLGLEGNDLLTQVAGMVTSDRDPRARLYSILAIGESDAEVAQDALADRMTTDASSSLERSAVISGLEYREAAFLAALAEREDWLEERPGRKALLKELAECVGREGVYENVGMAVDLALTHPAKWWSDALLEGLYATRQKGPKGERLPLPLRAMPVALSTASPVPDASSPIFAAVDEGCTWPGKPGAVEIEIPRDLTEPEKALFDRGAEVFTEACATCHQSHGGGEEGKAPTLRGTRFVVGPEPRLIRILMHGLEGPVEIDGQTWNQEMPRYEGEDEDLAAVLTFIRRSWGNGADPITPAMVEVQRKETAGRTQPMSAND</sequence>
<dbReference type="PROSITE" id="PS51007">
    <property type="entry name" value="CYTC"/>
    <property type="match status" value="1"/>
</dbReference>
<evidence type="ECO:0000259" key="6">
    <source>
        <dbReference type="PROSITE" id="PS51007"/>
    </source>
</evidence>
<dbReference type="PANTHER" id="PTHR33546">
    <property type="entry name" value="LARGE, MULTIFUNCTIONAL SECRETED PROTEIN-RELATED"/>
    <property type="match status" value="1"/>
</dbReference>
<dbReference type="Gene3D" id="1.10.760.10">
    <property type="entry name" value="Cytochrome c-like domain"/>
    <property type="match status" value="1"/>
</dbReference>
<evidence type="ECO:0000256" key="5">
    <source>
        <dbReference type="SAM" id="SignalP"/>
    </source>
</evidence>
<gene>
    <name evidence="7" type="primary">cycA_2</name>
    <name evidence="7" type="ORF">Poly30_49150</name>
</gene>
<dbReference type="GO" id="GO:0020037">
    <property type="term" value="F:heme binding"/>
    <property type="evidence" value="ECO:0007669"/>
    <property type="project" value="InterPro"/>
</dbReference>
<reference evidence="7 8" key="1">
    <citation type="submission" date="2019-02" db="EMBL/GenBank/DDBJ databases">
        <title>Deep-cultivation of Planctomycetes and their phenomic and genomic characterization uncovers novel biology.</title>
        <authorList>
            <person name="Wiegand S."/>
            <person name="Jogler M."/>
            <person name="Boedeker C."/>
            <person name="Pinto D."/>
            <person name="Vollmers J."/>
            <person name="Rivas-Marin E."/>
            <person name="Kohn T."/>
            <person name="Peeters S.H."/>
            <person name="Heuer A."/>
            <person name="Rast P."/>
            <person name="Oberbeckmann S."/>
            <person name="Bunk B."/>
            <person name="Jeske O."/>
            <person name="Meyerdierks A."/>
            <person name="Storesund J.E."/>
            <person name="Kallscheuer N."/>
            <person name="Luecker S."/>
            <person name="Lage O.M."/>
            <person name="Pohl T."/>
            <person name="Merkel B.J."/>
            <person name="Hornburger P."/>
            <person name="Mueller R.-W."/>
            <person name="Bruemmer F."/>
            <person name="Labrenz M."/>
            <person name="Spormann A.M."/>
            <person name="Op den Camp H."/>
            <person name="Overmann J."/>
            <person name="Amann R."/>
            <person name="Jetten M.S.M."/>
            <person name="Mascher T."/>
            <person name="Medema M.H."/>
            <person name="Devos D.P."/>
            <person name="Kaster A.-K."/>
            <person name="Ovreas L."/>
            <person name="Rohde M."/>
            <person name="Galperin M.Y."/>
            <person name="Jogler C."/>
        </authorList>
    </citation>
    <scope>NUCLEOTIDE SEQUENCE [LARGE SCALE GENOMIC DNA]</scope>
    <source>
        <strain evidence="7 8">Poly30</strain>
    </source>
</reference>
<evidence type="ECO:0000256" key="1">
    <source>
        <dbReference type="ARBA" id="ARBA00022617"/>
    </source>
</evidence>
<name>A0A518EZ48_9BACT</name>
<dbReference type="InterPro" id="IPR016024">
    <property type="entry name" value="ARM-type_fold"/>
</dbReference>
<dbReference type="EMBL" id="CP036434">
    <property type="protein sequence ID" value="QDV09357.1"/>
    <property type="molecule type" value="Genomic_DNA"/>
</dbReference>
<dbReference type="SUPFAM" id="SSF48371">
    <property type="entry name" value="ARM repeat"/>
    <property type="match status" value="1"/>
</dbReference>
<dbReference type="RefSeq" id="WP_145203575.1">
    <property type="nucleotide sequence ID" value="NZ_CP036434.1"/>
</dbReference>
<dbReference type="SUPFAM" id="SSF46626">
    <property type="entry name" value="Cytochrome c"/>
    <property type="match status" value="1"/>
</dbReference>
<keyword evidence="5" id="KW-0732">Signal</keyword>
<keyword evidence="3 4" id="KW-0408">Iron</keyword>
<dbReference type="Pfam" id="PF23500">
    <property type="entry name" value="DUF7133"/>
    <property type="match status" value="1"/>
</dbReference>
<feature type="signal peptide" evidence="5">
    <location>
        <begin position="1"/>
        <end position="25"/>
    </location>
</feature>
<evidence type="ECO:0000313" key="8">
    <source>
        <dbReference type="Proteomes" id="UP000320390"/>
    </source>
</evidence>
<dbReference type="OrthoDB" id="230287at2"/>
<dbReference type="InterPro" id="IPR011042">
    <property type="entry name" value="6-blade_b-propeller_TolB-like"/>
</dbReference>
<keyword evidence="1 4" id="KW-0349">Heme</keyword>
<dbReference type="Pfam" id="PF00034">
    <property type="entry name" value="Cytochrom_C"/>
    <property type="match status" value="1"/>
</dbReference>
<feature type="domain" description="Cytochrome c" evidence="6">
    <location>
        <begin position="739"/>
        <end position="827"/>
    </location>
</feature>
<evidence type="ECO:0000256" key="2">
    <source>
        <dbReference type="ARBA" id="ARBA00022723"/>
    </source>
</evidence>
<dbReference type="InterPro" id="IPR009056">
    <property type="entry name" value="Cyt_c-like_dom"/>
</dbReference>
<protein>
    <submittedName>
        <fullName evidence="7">Cytochrome c-552</fullName>
    </submittedName>
</protein>
<dbReference type="Proteomes" id="UP000320390">
    <property type="component" value="Chromosome"/>
</dbReference>
<dbReference type="GO" id="GO:0046872">
    <property type="term" value="F:metal ion binding"/>
    <property type="evidence" value="ECO:0007669"/>
    <property type="project" value="UniProtKB-KW"/>
</dbReference>
<dbReference type="InterPro" id="IPR055557">
    <property type="entry name" value="DUF7133"/>
</dbReference>
<keyword evidence="8" id="KW-1185">Reference proteome</keyword>
<keyword evidence="2 4" id="KW-0479">Metal-binding</keyword>
<dbReference type="InterPro" id="IPR011041">
    <property type="entry name" value="Quinoprot_gluc/sorb_DH_b-prop"/>
</dbReference>
<dbReference type="GO" id="GO:0009055">
    <property type="term" value="F:electron transfer activity"/>
    <property type="evidence" value="ECO:0007669"/>
    <property type="project" value="InterPro"/>
</dbReference>